<name>A0AAW8YNM2_PEDAC</name>
<dbReference type="InterPro" id="IPR039418">
    <property type="entry name" value="LexA-like"/>
</dbReference>
<dbReference type="PANTHER" id="PTHR40661">
    <property type="match status" value="1"/>
</dbReference>
<dbReference type="InterPro" id="IPR036286">
    <property type="entry name" value="LexA/Signal_pep-like_sf"/>
</dbReference>
<dbReference type="Gene3D" id="2.10.109.10">
    <property type="entry name" value="Umud Fragment, subunit A"/>
    <property type="match status" value="1"/>
</dbReference>
<gene>
    <name evidence="5" type="ORF">R0H03_04170</name>
</gene>
<evidence type="ECO:0000313" key="5">
    <source>
        <dbReference type="EMBL" id="MDV2911062.1"/>
    </source>
</evidence>
<evidence type="ECO:0000256" key="2">
    <source>
        <dbReference type="ARBA" id="ARBA00023125"/>
    </source>
</evidence>
<sequence>MTTEEKLKKLIIEKFDNIKAFSEHIDLPYTTVRSILDRGVLNAKMENILKICDGLGIRAEELIREDSKKASSTNANIIELTSDSKHSYNYFDAGLSAGVLTHIDPFMKDDIGQITLSDAVLGKYAGDRNIFISYINGESMNRIIPNNSLIAVKKYDSFFDLQDGDIVVFQDDSGMAVKRFYNDKNNNIISFLPDSNYTDFKPINYSYENMNQVRIIGKVVVYTVQI</sequence>
<evidence type="ECO:0000313" key="6">
    <source>
        <dbReference type="Proteomes" id="UP001280415"/>
    </source>
</evidence>
<dbReference type="InterPro" id="IPR015927">
    <property type="entry name" value="Peptidase_S24_S26A/B/C"/>
</dbReference>
<dbReference type="Gene3D" id="1.10.260.40">
    <property type="entry name" value="lambda repressor-like DNA-binding domains"/>
    <property type="match status" value="1"/>
</dbReference>
<dbReference type="SUPFAM" id="SSF51306">
    <property type="entry name" value="LexA/Signal peptidase"/>
    <property type="match status" value="1"/>
</dbReference>
<dbReference type="InterPro" id="IPR001387">
    <property type="entry name" value="Cro/C1-type_HTH"/>
</dbReference>
<protein>
    <submittedName>
        <fullName evidence="5">S24 family peptidase</fullName>
    </submittedName>
</protein>
<feature type="domain" description="Peptidase S24/S26A/S26B/S26C" evidence="4">
    <location>
        <begin position="111"/>
        <end position="220"/>
    </location>
</feature>
<dbReference type="Proteomes" id="UP001280415">
    <property type="component" value="Unassembled WGS sequence"/>
</dbReference>
<dbReference type="Pfam" id="PF00717">
    <property type="entry name" value="Peptidase_S24"/>
    <property type="match status" value="1"/>
</dbReference>
<reference evidence="5" key="2">
    <citation type="submission" date="2023-10" db="EMBL/GenBank/DDBJ databases">
        <authorList>
            <person name="Khurajog B."/>
        </authorList>
    </citation>
    <scope>NUCLEOTIDE SEQUENCE</scope>
    <source>
        <strain evidence="5">BF14</strain>
    </source>
</reference>
<dbReference type="InterPro" id="IPR010982">
    <property type="entry name" value="Lambda_DNA-bd_dom_sf"/>
</dbReference>
<dbReference type="EMBL" id="JAWJAX010000003">
    <property type="protein sequence ID" value="MDV2911062.1"/>
    <property type="molecule type" value="Genomic_DNA"/>
</dbReference>
<dbReference type="GO" id="GO:0003677">
    <property type="term" value="F:DNA binding"/>
    <property type="evidence" value="ECO:0007669"/>
    <property type="project" value="UniProtKB-KW"/>
</dbReference>
<keyword evidence="1" id="KW-0805">Transcription regulation</keyword>
<organism evidence="5 6">
    <name type="scientific">Pediococcus acidilactici</name>
    <dbReference type="NCBI Taxonomy" id="1254"/>
    <lineage>
        <taxon>Bacteria</taxon>
        <taxon>Bacillati</taxon>
        <taxon>Bacillota</taxon>
        <taxon>Bacilli</taxon>
        <taxon>Lactobacillales</taxon>
        <taxon>Lactobacillaceae</taxon>
        <taxon>Pediococcus</taxon>
        <taxon>Pediococcus acidilactici group</taxon>
    </lineage>
</organism>
<evidence type="ECO:0000259" key="4">
    <source>
        <dbReference type="Pfam" id="PF00717"/>
    </source>
</evidence>
<dbReference type="AlphaFoldDB" id="A0AAW8YNM2"/>
<dbReference type="CDD" id="cd06529">
    <property type="entry name" value="S24_LexA-like"/>
    <property type="match status" value="1"/>
</dbReference>
<keyword evidence="3" id="KW-0804">Transcription</keyword>
<dbReference type="PANTHER" id="PTHR40661:SF3">
    <property type="entry name" value="FELS-1 PROPHAGE TRANSCRIPTIONAL REGULATOR"/>
    <property type="match status" value="1"/>
</dbReference>
<dbReference type="CDD" id="cd00093">
    <property type="entry name" value="HTH_XRE"/>
    <property type="match status" value="1"/>
</dbReference>
<proteinExistence type="predicted"/>
<evidence type="ECO:0000256" key="3">
    <source>
        <dbReference type="ARBA" id="ARBA00023163"/>
    </source>
</evidence>
<evidence type="ECO:0000256" key="1">
    <source>
        <dbReference type="ARBA" id="ARBA00023015"/>
    </source>
</evidence>
<comment type="caution">
    <text evidence="5">The sequence shown here is derived from an EMBL/GenBank/DDBJ whole genome shotgun (WGS) entry which is preliminary data.</text>
</comment>
<dbReference type="RefSeq" id="WP_317052076.1">
    <property type="nucleotide sequence ID" value="NZ_CP140878.1"/>
</dbReference>
<keyword evidence="2" id="KW-0238">DNA-binding</keyword>
<accession>A0AAW8YNM2</accession>
<reference evidence="5" key="1">
    <citation type="journal article" date="2023" name="PeerJ">
        <title>Selection and evaluation of lactic acid bacteria from chicken feces in Thailand as potential probiotics.</title>
        <authorList>
            <person name="Khurajog B."/>
            <person name="Disastra Y."/>
            <person name="Lawwyne L.D."/>
            <person name="Sirichokchatchawan W."/>
            <person name="Niyomtham W."/>
            <person name="Yindee J."/>
            <person name="Hampson D.J."/>
            <person name="Prapasarakul N."/>
        </authorList>
    </citation>
    <scope>NUCLEOTIDE SEQUENCE</scope>
    <source>
        <strain evidence="5">BF14</strain>
    </source>
</reference>